<keyword evidence="1" id="KW-0812">Transmembrane</keyword>
<dbReference type="AlphaFoldDB" id="A0A134AFW4"/>
<gene>
    <name evidence="2" type="ORF">HMPREF1863_00973</name>
</gene>
<proteinExistence type="predicted"/>
<dbReference type="Proteomes" id="UP000070442">
    <property type="component" value="Unassembled WGS sequence"/>
</dbReference>
<dbReference type="PATRIC" id="fig|755172.3.peg.932"/>
<keyword evidence="1" id="KW-0472">Membrane</keyword>
<reference evidence="3" key="1">
    <citation type="submission" date="2016-01" db="EMBL/GenBank/DDBJ databases">
        <authorList>
            <person name="Mitreva M."/>
            <person name="Pepin K.H."/>
            <person name="Mihindukulasuriya K.A."/>
            <person name="Fulton R."/>
            <person name="Fronick C."/>
            <person name="O'Laughlin M."/>
            <person name="Miner T."/>
            <person name="Herter B."/>
            <person name="Rosa B.A."/>
            <person name="Cordes M."/>
            <person name="Tomlinson C."/>
            <person name="Wollam A."/>
            <person name="Palsikar V.B."/>
            <person name="Mardis E.R."/>
            <person name="Wilson R.K."/>
        </authorList>
    </citation>
    <scope>NUCLEOTIDE SEQUENCE [LARGE SCALE GENOMIC DNA]</scope>
    <source>
        <strain evidence="3">DNF00729</strain>
    </source>
</reference>
<keyword evidence="1" id="KW-1133">Transmembrane helix</keyword>
<dbReference type="SUPFAM" id="SSF54523">
    <property type="entry name" value="Pili subunits"/>
    <property type="match status" value="1"/>
</dbReference>
<protein>
    <submittedName>
        <fullName evidence="2">Prepilin-type cleavage/methylation protein</fullName>
    </submittedName>
</protein>
<comment type="caution">
    <text evidence="2">The sequence shown here is derived from an EMBL/GenBank/DDBJ whole genome shotgun (WGS) entry which is preliminary data.</text>
</comment>
<name>A0A134AFW4_9FIRM</name>
<dbReference type="RefSeq" id="WP_198142713.1">
    <property type="nucleotide sequence ID" value="NZ_KQ960175.1"/>
</dbReference>
<evidence type="ECO:0000313" key="3">
    <source>
        <dbReference type="Proteomes" id="UP000070442"/>
    </source>
</evidence>
<evidence type="ECO:0000313" key="2">
    <source>
        <dbReference type="EMBL" id="KXB66591.1"/>
    </source>
</evidence>
<accession>A0A134AFW4</accession>
<evidence type="ECO:0000256" key="1">
    <source>
        <dbReference type="SAM" id="Phobius"/>
    </source>
</evidence>
<sequence>MENKIRAMTLVEVLTVVAILALTVAVATLGLLGVRQFKAERQLHMMAGELSDLRRVAMTERKETSMSFSTDGYTKSVKGREGTFSLYESKLVFTKSETSNGKDRLSFSPSGRPANSGTIYFEIGKRSYGLILSPVNSHIRVERFHEK</sequence>
<dbReference type="InterPro" id="IPR045584">
    <property type="entry name" value="Pilin-like"/>
</dbReference>
<dbReference type="EMBL" id="LSDG01000027">
    <property type="protein sequence ID" value="KXB66591.1"/>
    <property type="molecule type" value="Genomic_DNA"/>
</dbReference>
<organism evidence="2 3">
    <name type="scientific">Aedoeadaptatus coxii</name>
    <dbReference type="NCBI Taxonomy" id="755172"/>
    <lineage>
        <taxon>Bacteria</taxon>
        <taxon>Bacillati</taxon>
        <taxon>Bacillota</taxon>
        <taxon>Tissierellia</taxon>
        <taxon>Tissierellales</taxon>
        <taxon>Peptoniphilaceae</taxon>
        <taxon>Aedoeadaptatus</taxon>
    </lineage>
</organism>
<dbReference type="STRING" id="755172.HMPREF1863_00973"/>
<feature type="transmembrane region" description="Helical" evidence="1">
    <location>
        <begin position="13"/>
        <end position="34"/>
    </location>
</feature>
<keyword evidence="3" id="KW-1185">Reference proteome</keyword>